<dbReference type="EMBL" id="LR743508">
    <property type="protein sequence ID" value="CAA2109996.1"/>
    <property type="molecule type" value="Genomic_DNA"/>
</dbReference>
<organism evidence="3">
    <name type="scientific">Variovorax paradoxus</name>
    <dbReference type="NCBI Taxonomy" id="34073"/>
    <lineage>
        <taxon>Bacteria</taxon>
        <taxon>Pseudomonadati</taxon>
        <taxon>Pseudomonadota</taxon>
        <taxon>Betaproteobacteria</taxon>
        <taxon>Burkholderiales</taxon>
        <taxon>Comamonadaceae</taxon>
        <taxon>Variovorax</taxon>
    </lineage>
</organism>
<dbReference type="PANTHER" id="PTHR34075">
    <property type="entry name" value="BLR3430 PROTEIN"/>
    <property type="match status" value="1"/>
</dbReference>
<dbReference type="Pfam" id="PF12172">
    <property type="entry name" value="zf-ChsH2"/>
    <property type="match status" value="1"/>
</dbReference>
<feature type="domain" description="ChsH2 C-terminal OB-fold" evidence="1">
    <location>
        <begin position="59"/>
        <end position="117"/>
    </location>
</feature>
<dbReference type="InterPro" id="IPR012340">
    <property type="entry name" value="NA-bd_OB-fold"/>
</dbReference>
<dbReference type="InterPro" id="IPR022002">
    <property type="entry name" value="ChsH2_Znr"/>
</dbReference>
<protein>
    <recommendedName>
        <fullName evidence="4">DNA-binding protein</fullName>
    </recommendedName>
</protein>
<sequence length="133" mass="14406">MTTIPQDRALGAPIVDTATEPFWNAAKEGVLRIKRCTACARVHWYPRALCPYCLGDTEWIDASGKGSIYSVSVTRRAGPVPYAIAYVTLDEGVTMLTNIVDCDLDALRIGDRVKLGFKPAEGGFAIPMFVPAA</sequence>
<accession>A0A679JES8</accession>
<evidence type="ECO:0000259" key="1">
    <source>
        <dbReference type="Pfam" id="PF01796"/>
    </source>
</evidence>
<dbReference type="InterPro" id="IPR002878">
    <property type="entry name" value="ChsH2_C"/>
</dbReference>
<dbReference type="InterPro" id="IPR052513">
    <property type="entry name" value="Thioester_dehydratase-like"/>
</dbReference>
<proteinExistence type="predicted"/>
<dbReference type="RefSeq" id="WP_339094200.1">
    <property type="nucleotide sequence ID" value="NZ_LR743508.1"/>
</dbReference>
<evidence type="ECO:0000313" key="3">
    <source>
        <dbReference type="EMBL" id="CAA2109996.1"/>
    </source>
</evidence>
<evidence type="ECO:0008006" key="4">
    <source>
        <dbReference type="Google" id="ProtNLM"/>
    </source>
</evidence>
<dbReference type="Pfam" id="PF01796">
    <property type="entry name" value="OB_ChsH2_C"/>
    <property type="match status" value="1"/>
</dbReference>
<name>A0A679JES8_VARPD</name>
<dbReference type="AlphaFoldDB" id="A0A679JES8"/>
<dbReference type="SUPFAM" id="SSF50249">
    <property type="entry name" value="Nucleic acid-binding proteins"/>
    <property type="match status" value="1"/>
</dbReference>
<dbReference type="Gene3D" id="6.10.30.10">
    <property type="match status" value="1"/>
</dbReference>
<feature type="domain" description="ChsH2 rubredoxin-like zinc ribbon" evidence="2">
    <location>
        <begin position="23"/>
        <end position="56"/>
    </location>
</feature>
<reference evidence="3" key="1">
    <citation type="submission" date="2019-12" db="EMBL/GenBank/DDBJ databases">
        <authorList>
            <person name="Cremers G."/>
        </authorList>
    </citation>
    <scope>NUCLEOTIDE SEQUENCE</scope>
    <source>
        <strain evidence="3">Vvax</strain>
    </source>
</reference>
<gene>
    <name evidence="3" type="ORF">VVAX_06268</name>
</gene>
<dbReference type="PANTHER" id="PTHR34075:SF5">
    <property type="entry name" value="BLR3430 PROTEIN"/>
    <property type="match status" value="1"/>
</dbReference>
<evidence type="ECO:0000259" key="2">
    <source>
        <dbReference type="Pfam" id="PF12172"/>
    </source>
</evidence>